<gene>
    <name evidence="1" type="ORF">NDU88_010057</name>
</gene>
<sequence length="82" mass="8870">MAQSLPTTPSWVPSMVFGFCLDQSGRATIVQEFLAQGFDQLDMAFIYDGGKTDPTGTPMAYLVFLGSALCKPHSQSSHRPAN</sequence>
<keyword evidence="2" id="KW-1185">Reference proteome</keyword>
<organism evidence="1 2">
    <name type="scientific">Pleurodeles waltl</name>
    <name type="common">Iberian ribbed newt</name>
    <dbReference type="NCBI Taxonomy" id="8319"/>
    <lineage>
        <taxon>Eukaryota</taxon>
        <taxon>Metazoa</taxon>
        <taxon>Chordata</taxon>
        <taxon>Craniata</taxon>
        <taxon>Vertebrata</taxon>
        <taxon>Euteleostomi</taxon>
        <taxon>Amphibia</taxon>
        <taxon>Batrachia</taxon>
        <taxon>Caudata</taxon>
        <taxon>Salamandroidea</taxon>
        <taxon>Salamandridae</taxon>
        <taxon>Pleurodelinae</taxon>
        <taxon>Pleurodeles</taxon>
    </lineage>
</organism>
<name>A0AAV7PWZ1_PLEWA</name>
<protein>
    <submittedName>
        <fullName evidence="1">Uncharacterized protein</fullName>
    </submittedName>
</protein>
<dbReference type="AlphaFoldDB" id="A0AAV7PWZ1"/>
<evidence type="ECO:0000313" key="2">
    <source>
        <dbReference type="Proteomes" id="UP001066276"/>
    </source>
</evidence>
<evidence type="ECO:0000313" key="1">
    <source>
        <dbReference type="EMBL" id="KAJ1131724.1"/>
    </source>
</evidence>
<reference evidence="1" key="1">
    <citation type="journal article" date="2022" name="bioRxiv">
        <title>Sequencing and chromosome-scale assembly of the giantPleurodeles waltlgenome.</title>
        <authorList>
            <person name="Brown T."/>
            <person name="Elewa A."/>
            <person name="Iarovenko S."/>
            <person name="Subramanian E."/>
            <person name="Araus A.J."/>
            <person name="Petzold A."/>
            <person name="Susuki M."/>
            <person name="Suzuki K.-i.T."/>
            <person name="Hayashi T."/>
            <person name="Toyoda A."/>
            <person name="Oliveira C."/>
            <person name="Osipova E."/>
            <person name="Leigh N.D."/>
            <person name="Simon A."/>
            <person name="Yun M.H."/>
        </authorList>
    </citation>
    <scope>NUCLEOTIDE SEQUENCE</scope>
    <source>
        <strain evidence="1">20211129_DDA</strain>
        <tissue evidence="1">Liver</tissue>
    </source>
</reference>
<dbReference type="EMBL" id="JANPWB010000011">
    <property type="protein sequence ID" value="KAJ1131724.1"/>
    <property type="molecule type" value="Genomic_DNA"/>
</dbReference>
<accession>A0AAV7PWZ1</accession>
<proteinExistence type="predicted"/>
<dbReference type="Proteomes" id="UP001066276">
    <property type="component" value="Chromosome 7"/>
</dbReference>
<comment type="caution">
    <text evidence="1">The sequence shown here is derived from an EMBL/GenBank/DDBJ whole genome shotgun (WGS) entry which is preliminary data.</text>
</comment>